<feature type="transmembrane region" description="Helical" evidence="2">
    <location>
        <begin position="314"/>
        <end position="333"/>
    </location>
</feature>
<keyword evidence="2" id="KW-0472">Membrane</keyword>
<evidence type="ECO:0000256" key="2">
    <source>
        <dbReference type="SAM" id="Phobius"/>
    </source>
</evidence>
<dbReference type="CDD" id="cd06577">
    <property type="entry name" value="PASTA_pknB"/>
    <property type="match status" value="1"/>
</dbReference>
<sequence length="462" mass="51630">MDNIGNRYMPEQPIKEITNGLLLRGMDLTFKRSVLLYTFQEADELAHQEALRFMRKASQMSDEHFMRVLDAGSENGTLFAVLQAETGRPLSDRLIDLEITGHKALMYVHELAKGIREARRRRLPECSVDADNLWIEDNGRLRIINFWAEGKYGRRGVPGLALLLYQLGAKTDIPTSSISAYTFEMNRSFADLSDVARERAIALASRAYEGLCTLADFQQELEVLLGIGGEGKEPLLISVLPVKDMMTSSRRERKTAIRESHAFVDTKNKKRKAEKRTAEGRKPGETQTRISAATASKMTELRNLFRETFQLRKWHLFATVGSGVLIFLLWLILRPLPNDVNGSKSQTIPTLGPTAVSVNRTETSESSASASSMQARTVVPRDKVEVQPPDDSAVQAKTGIVPDLVAHTREDAEKIAIASGLRYQFYMESNAADKGVVFKQDLTPGTPVKNGDRIKFWVSKGK</sequence>
<keyword evidence="2" id="KW-1133">Transmembrane helix</keyword>
<organism evidence="4 5">
    <name type="scientific">Paenibacillus foliorum</name>
    <dbReference type="NCBI Taxonomy" id="2654974"/>
    <lineage>
        <taxon>Bacteria</taxon>
        <taxon>Bacillati</taxon>
        <taxon>Bacillota</taxon>
        <taxon>Bacilli</taxon>
        <taxon>Bacillales</taxon>
        <taxon>Paenibacillaceae</taxon>
        <taxon>Paenibacillus</taxon>
    </lineage>
</organism>
<dbReference type="Pfam" id="PF03793">
    <property type="entry name" value="PASTA"/>
    <property type="match status" value="1"/>
</dbReference>
<gene>
    <name evidence="4" type="ORF">GC093_32190</name>
</gene>
<feature type="compositionally biased region" description="Basic and acidic residues" evidence="1">
    <location>
        <begin position="275"/>
        <end position="284"/>
    </location>
</feature>
<dbReference type="AlphaFoldDB" id="A0A972GVU8"/>
<dbReference type="Proteomes" id="UP000641588">
    <property type="component" value="Unassembled WGS sequence"/>
</dbReference>
<dbReference type="RefSeq" id="WP_171656112.1">
    <property type="nucleotide sequence ID" value="NZ_WHOD01000123.1"/>
</dbReference>
<dbReference type="Gene3D" id="1.10.510.10">
    <property type="entry name" value="Transferase(Phosphotransferase) domain 1"/>
    <property type="match status" value="1"/>
</dbReference>
<dbReference type="InterPro" id="IPR005543">
    <property type="entry name" value="PASTA_dom"/>
</dbReference>
<dbReference type="Gene3D" id="3.30.200.20">
    <property type="entry name" value="Phosphorylase Kinase, domain 1"/>
    <property type="match status" value="1"/>
</dbReference>
<evidence type="ECO:0000259" key="3">
    <source>
        <dbReference type="PROSITE" id="PS51178"/>
    </source>
</evidence>
<dbReference type="InterPro" id="IPR011009">
    <property type="entry name" value="Kinase-like_dom_sf"/>
</dbReference>
<dbReference type="PROSITE" id="PS51178">
    <property type="entry name" value="PASTA"/>
    <property type="match status" value="1"/>
</dbReference>
<dbReference type="Gene3D" id="3.30.10.20">
    <property type="match status" value="1"/>
</dbReference>
<reference evidence="4" key="1">
    <citation type="submission" date="2019-10" db="EMBL/GenBank/DDBJ databases">
        <title>Description of Paenibacillus glebae sp. nov.</title>
        <authorList>
            <person name="Carlier A."/>
            <person name="Qi S."/>
        </authorList>
    </citation>
    <scope>NUCLEOTIDE SEQUENCE</scope>
    <source>
        <strain evidence="4">LMG 31456</strain>
    </source>
</reference>
<evidence type="ECO:0000313" key="5">
    <source>
        <dbReference type="Proteomes" id="UP000641588"/>
    </source>
</evidence>
<comment type="caution">
    <text evidence="4">The sequence shown here is derived from an EMBL/GenBank/DDBJ whole genome shotgun (WGS) entry which is preliminary data.</text>
</comment>
<feature type="domain" description="PASTA" evidence="3">
    <location>
        <begin position="395"/>
        <end position="460"/>
    </location>
</feature>
<name>A0A972GVU8_9BACL</name>
<feature type="region of interest" description="Disordered" evidence="1">
    <location>
        <begin position="347"/>
        <end position="377"/>
    </location>
</feature>
<accession>A0A972GVU8</accession>
<feature type="region of interest" description="Disordered" evidence="1">
    <location>
        <begin position="265"/>
        <end position="288"/>
    </location>
</feature>
<dbReference type="EMBL" id="WHOD01000123">
    <property type="protein sequence ID" value="NOU97856.1"/>
    <property type="molecule type" value="Genomic_DNA"/>
</dbReference>
<dbReference type="SMART" id="SM00740">
    <property type="entry name" value="PASTA"/>
    <property type="match status" value="1"/>
</dbReference>
<evidence type="ECO:0000256" key="1">
    <source>
        <dbReference type="SAM" id="MobiDB-lite"/>
    </source>
</evidence>
<evidence type="ECO:0000313" key="4">
    <source>
        <dbReference type="EMBL" id="NOU97856.1"/>
    </source>
</evidence>
<keyword evidence="5" id="KW-1185">Reference proteome</keyword>
<proteinExistence type="predicted"/>
<dbReference type="SUPFAM" id="SSF56112">
    <property type="entry name" value="Protein kinase-like (PK-like)"/>
    <property type="match status" value="1"/>
</dbReference>
<keyword evidence="2" id="KW-0812">Transmembrane</keyword>
<protein>
    <submittedName>
        <fullName evidence="4">PASTA domain-containing protein</fullName>
    </submittedName>
</protein>